<gene>
    <name evidence="1" type="ORF">MCYG_07530</name>
</gene>
<dbReference type="RefSeq" id="XP_002843747.1">
    <property type="nucleotide sequence ID" value="XM_002843701.1"/>
</dbReference>
<reference evidence="2" key="1">
    <citation type="journal article" date="2012" name="MBio">
        <title>Comparative genome analysis of Trichophyton rubrum and related dermatophytes reveals candidate genes involved in infection.</title>
        <authorList>
            <person name="Martinez D.A."/>
            <person name="Oliver B.G."/>
            <person name="Graeser Y."/>
            <person name="Goldberg J.M."/>
            <person name="Li W."/>
            <person name="Martinez-Rossi N.M."/>
            <person name="Monod M."/>
            <person name="Shelest E."/>
            <person name="Barton R.C."/>
            <person name="Birch E."/>
            <person name="Brakhage A.A."/>
            <person name="Chen Z."/>
            <person name="Gurr S.J."/>
            <person name="Heiman D."/>
            <person name="Heitman J."/>
            <person name="Kosti I."/>
            <person name="Rossi A."/>
            <person name="Saif S."/>
            <person name="Samalova M."/>
            <person name="Saunders C.W."/>
            <person name="Shea T."/>
            <person name="Summerbell R.C."/>
            <person name="Xu J."/>
            <person name="Young S."/>
            <person name="Zeng Q."/>
            <person name="Birren B.W."/>
            <person name="Cuomo C.A."/>
            <person name="White T.C."/>
        </authorList>
    </citation>
    <scope>NUCLEOTIDE SEQUENCE [LARGE SCALE GENOMIC DNA]</scope>
    <source>
        <strain evidence="2">ATCC MYA-4605 / CBS 113480</strain>
    </source>
</reference>
<sequence>MAVFNASRKSTEAMHALEVLLAMFFKNFEDLRGRYTGSNLISFQAIAPIVPLVDNRKPFSRRSVFVGFSFSYATDVYTDAALDHSSLHGIKVTRSHDHKNRLDSMHGR</sequence>
<dbReference type="EMBL" id="DS995707">
    <property type="protein sequence ID" value="EEQ34711.1"/>
    <property type="molecule type" value="Genomic_DNA"/>
</dbReference>
<evidence type="ECO:0000313" key="1">
    <source>
        <dbReference type="EMBL" id="EEQ34711.1"/>
    </source>
</evidence>
<accession>C5FYW3</accession>
<proteinExistence type="predicted"/>
<protein>
    <submittedName>
        <fullName evidence="1">Uncharacterized protein</fullName>
    </submittedName>
</protein>
<dbReference type="AlphaFoldDB" id="C5FYW3"/>
<name>C5FYW3_ARTOC</name>
<evidence type="ECO:0000313" key="2">
    <source>
        <dbReference type="Proteomes" id="UP000002035"/>
    </source>
</evidence>
<dbReference type="HOGENOM" id="CLU_2196333_0_0_1"/>
<dbReference type="VEuPathDB" id="FungiDB:MCYG_07530"/>
<dbReference type="Proteomes" id="UP000002035">
    <property type="component" value="Unassembled WGS sequence"/>
</dbReference>
<organism evidence="1 2">
    <name type="scientific">Arthroderma otae (strain ATCC MYA-4605 / CBS 113480)</name>
    <name type="common">Microsporum canis</name>
    <dbReference type="NCBI Taxonomy" id="554155"/>
    <lineage>
        <taxon>Eukaryota</taxon>
        <taxon>Fungi</taxon>
        <taxon>Dikarya</taxon>
        <taxon>Ascomycota</taxon>
        <taxon>Pezizomycotina</taxon>
        <taxon>Eurotiomycetes</taxon>
        <taxon>Eurotiomycetidae</taxon>
        <taxon>Onygenales</taxon>
        <taxon>Arthrodermataceae</taxon>
        <taxon>Microsporum</taxon>
    </lineage>
</organism>
<keyword evidence="2" id="KW-1185">Reference proteome</keyword>
<dbReference type="GeneID" id="9226435"/>